<feature type="domain" description="Myosin motor" evidence="8">
    <location>
        <begin position="110"/>
        <end position="817"/>
    </location>
</feature>
<dbReference type="PROSITE" id="PS50096">
    <property type="entry name" value="IQ"/>
    <property type="match status" value="1"/>
</dbReference>
<dbReference type="InterPro" id="IPR027417">
    <property type="entry name" value="P-loop_NTPase"/>
</dbReference>
<dbReference type="Gene3D" id="1.10.10.820">
    <property type="match status" value="1"/>
</dbReference>
<comment type="similarity">
    <text evidence="6">Belongs to the TRAFAC class myosin-kinesin ATPase superfamily. Myosin family.</text>
</comment>
<reference evidence="9" key="2">
    <citation type="submission" date="2011-02" db="EMBL/GenBank/DDBJ databases">
        <authorList>
            <person name="MacLean D."/>
        </authorList>
    </citation>
    <scope>NUCLEOTIDE SEQUENCE</scope>
</reference>
<feature type="coiled-coil region" evidence="7">
    <location>
        <begin position="1039"/>
        <end position="1066"/>
    </location>
</feature>
<evidence type="ECO:0000256" key="6">
    <source>
        <dbReference type="PROSITE-ProRule" id="PRU00782"/>
    </source>
</evidence>
<dbReference type="InterPro" id="IPR001609">
    <property type="entry name" value="Myosin_head_motor_dom-like"/>
</dbReference>
<accession>F0WFL4</accession>
<dbReference type="InterPro" id="IPR036961">
    <property type="entry name" value="Kinesin_motor_dom_sf"/>
</dbReference>
<feature type="binding site" evidence="6">
    <location>
        <begin position="204"/>
        <end position="211"/>
    </location>
    <ligand>
        <name>ATP</name>
        <dbReference type="ChEBI" id="CHEBI:30616"/>
    </ligand>
</feature>
<dbReference type="GO" id="GO:0051015">
    <property type="term" value="F:actin filament binding"/>
    <property type="evidence" value="ECO:0007669"/>
    <property type="project" value="TreeGrafter"/>
</dbReference>
<feature type="region of interest" description="Actin-binding" evidence="6">
    <location>
        <begin position="696"/>
        <end position="718"/>
    </location>
</feature>
<dbReference type="AlphaFoldDB" id="F0WFL4"/>
<evidence type="ECO:0000256" key="3">
    <source>
        <dbReference type="ARBA" id="ARBA00023123"/>
    </source>
</evidence>
<dbReference type="SMART" id="SM00015">
    <property type="entry name" value="IQ"/>
    <property type="match status" value="3"/>
</dbReference>
<evidence type="ECO:0000256" key="2">
    <source>
        <dbReference type="ARBA" id="ARBA00022840"/>
    </source>
</evidence>
<evidence type="ECO:0000256" key="5">
    <source>
        <dbReference type="ARBA" id="ARBA00023203"/>
    </source>
</evidence>
<dbReference type="SMART" id="SM00242">
    <property type="entry name" value="MYSc"/>
    <property type="match status" value="1"/>
</dbReference>
<keyword evidence="3 6" id="KW-0518">Myosin</keyword>
<keyword evidence="1 6" id="KW-0547">Nucleotide-binding</keyword>
<sequence length="1184" mass="135582">MEGIGVYVPHDDLIWVPATILSVQANCKVFHVRLQCLESEWESVAGRRKDALTQAYHQQIKAHSTQTVDLRPLGMPDALPLQNVASTESLIGSMQRHVQRIDAAGEKDIVMVEDMCDLYHLHEPSIVYNLRQRYLKDIPYTYTGGIVVAVNPYKSISHLYTKELQDVYTVNNRSTLPPHVYATSAQAYNNMRLGREPQSILVSGESGAGKTETVKILMQHLASIDVATNALSPVPQRDAIIDMILQSNPLLEAFGNARTVKNNNSSRFGKFIQLSFNSEFHVLGANCRHYLLEKSRVIHQAPDERNFHIFYQLWSQKDPRFHWEDNLQFRYLRGTFETSDSEHFHLTNCALQTIGLSIHDRDALFEALVGILILGQLQFTEIESPSSQNLQIPLQVESLDPTGNLPSSSPSECEQLQRCASLLGFTDTLSTFSQHLCNRTFKARQEVYCIALSLDQAKYHRDALAKELYTRIFQYLVDRINQSLRSPTASHSYRQINLLDIFGFEALEINGFEQFCINYANEKLEQKLISDVFKAVEEEYRREELPWSHIAFQDNQDILDLYENPMGLLSLLNEECVRPMGSDASFASKIHSFHADNPRMERAGPKYSANHFVLHHYAQSVIYDVCDFVEKNRDGLSMHLVELLGSSRNTLIAELFSGRASDVSELSIPDAESGIMARKSSNFMQETVSFKFKTQLSELMQVISATNVQYVRCIKPNANKISGHFDIKCVIHQLRSAGIVQAIRLTREAFPNKMTHERFLVRFVLLMKRSRVKDVEGIVEACRNLGNQLIHSKSFAVGKTMIYFGKGVLEALEHQRTIFIHESARFLQKKVRHWLTKKRCTVRIAAFQAKYRGRRARKSYQKLRNGVILLQRVWRCFNVRAFRKKDRAAVVLQAFYRAQRDRRAVVQAFTMTPMQLAVEDEQHSIESELVRLEEELIQRQNDRCERDWELNSSKEATECSMLDDPNLSFGSNTQSEKELAKYRDLIEALLSENDELKAENQSIREAYSSSQSSLAMYSQQYSLQSSASLRLLSTHSALQKSQEEKMRRIQKQMADLREDLRAQKRVSAAELNARLEHQRVLLAVMEVVESAGVDEAVLCRMRALVGDLDEVNVGELSTRLRRQSEGGMMDKSVRKAVKGEEDRLGAKLVPKLHRSRSIIADWRSNSTSRTSFSNRWKKVFKRQD</sequence>
<dbReference type="Gene3D" id="1.20.58.530">
    <property type="match status" value="1"/>
</dbReference>
<dbReference type="GO" id="GO:0000146">
    <property type="term" value="F:microfilament motor activity"/>
    <property type="evidence" value="ECO:0007669"/>
    <property type="project" value="TreeGrafter"/>
</dbReference>
<dbReference type="GO" id="GO:0005737">
    <property type="term" value="C:cytoplasm"/>
    <property type="evidence" value="ECO:0007669"/>
    <property type="project" value="TreeGrafter"/>
</dbReference>
<organism evidence="9">
    <name type="scientific">Albugo laibachii Nc14</name>
    <dbReference type="NCBI Taxonomy" id="890382"/>
    <lineage>
        <taxon>Eukaryota</taxon>
        <taxon>Sar</taxon>
        <taxon>Stramenopiles</taxon>
        <taxon>Oomycota</taxon>
        <taxon>Peronosporomycetes</taxon>
        <taxon>Albuginales</taxon>
        <taxon>Albuginaceae</taxon>
        <taxon>Albugo</taxon>
    </lineage>
</organism>
<dbReference type="PANTHER" id="PTHR13140">
    <property type="entry name" value="MYOSIN"/>
    <property type="match status" value="1"/>
</dbReference>
<dbReference type="PRINTS" id="PR00193">
    <property type="entry name" value="MYOSINHEAVY"/>
</dbReference>
<dbReference type="GO" id="GO:0016459">
    <property type="term" value="C:myosin complex"/>
    <property type="evidence" value="ECO:0007669"/>
    <property type="project" value="UniProtKB-KW"/>
</dbReference>
<evidence type="ECO:0000256" key="1">
    <source>
        <dbReference type="ARBA" id="ARBA00022741"/>
    </source>
</evidence>
<keyword evidence="5 6" id="KW-0009">Actin-binding</keyword>
<dbReference type="EMBL" id="FR824129">
    <property type="protein sequence ID" value="CCA19996.1"/>
    <property type="molecule type" value="Genomic_DNA"/>
</dbReference>
<evidence type="ECO:0000256" key="4">
    <source>
        <dbReference type="ARBA" id="ARBA00023175"/>
    </source>
</evidence>
<protein>
    <submittedName>
        <fullName evidence="9">Myosinlike protein putative</fullName>
    </submittedName>
</protein>
<dbReference type="Pfam" id="PF00612">
    <property type="entry name" value="IQ"/>
    <property type="match status" value="1"/>
</dbReference>
<feature type="coiled-coil region" evidence="7">
    <location>
        <begin position="972"/>
        <end position="1006"/>
    </location>
</feature>
<evidence type="ECO:0000259" key="8">
    <source>
        <dbReference type="PROSITE" id="PS51456"/>
    </source>
</evidence>
<dbReference type="Gene3D" id="3.40.850.10">
    <property type="entry name" value="Kinesin motor domain"/>
    <property type="match status" value="1"/>
</dbReference>
<keyword evidence="4 6" id="KW-0505">Motor protein</keyword>
<dbReference type="EMBL" id="FR824233">
    <property type="protein sequence ID" value="CCA23291.1"/>
    <property type="molecule type" value="Genomic_DNA"/>
</dbReference>
<dbReference type="Pfam" id="PF00063">
    <property type="entry name" value="Myosin_head"/>
    <property type="match status" value="1"/>
</dbReference>
<evidence type="ECO:0000313" key="10">
    <source>
        <dbReference type="EMBL" id="CCA23291.1"/>
    </source>
</evidence>
<proteinExistence type="inferred from homology"/>
<dbReference type="Gene3D" id="1.20.120.720">
    <property type="entry name" value="Myosin VI head, motor domain, U50 subdomain"/>
    <property type="match status" value="1"/>
</dbReference>
<gene>
    <name evidence="9" type="primary">AlNc14C84G5398</name>
    <name evidence="10" type="synonym">AlNc14C188G8382</name>
    <name evidence="9" type="ORF">ALNC14_061390</name>
    <name evidence="10" type="ORF">ALNC14_094340</name>
</gene>
<dbReference type="CDD" id="cd00124">
    <property type="entry name" value="MYSc"/>
    <property type="match status" value="1"/>
</dbReference>
<keyword evidence="2 6" id="KW-0067">ATP-binding</keyword>
<evidence type="ECO:0000313" key="9">
    <source>
        <dbReference type="EMBL" id="CCA19996.1"/>
    </source>
</evidence>
<dbReference type="GO" id="GO:0007015">
    <property type="term" value="P:actin filament organization"/>
    <property type="evidence" value="ECO:0007669"/>
    <property type="project" value="TreeGrafter"/>
</dbReference>
<dbReference type="SUPFAM" id="SSF52540">
    <property type="entry name" value="P-loop containing nucleoside triphosphate hydrolases"/>
    <property type="match status" value="1"/>
</dbReference>
<dbReference type="InterPro" id="IPR000048">
    <property type="entry name" value="IQ_motif_EF-hand-BS"/>
</dbReference>
<reference evidence="9" key="1">
    <citation type="journal article" date="2011" name="PLoS Biol.">
        <title>Gene gain and loss during evolution of obligate parasitism in the white rust pathogen of Arabidopsis thaliana.</title>
        <authorList>
            <person name="Kemen E."/>
            <person name="Gardiner A."/>
            <person name="Schultz-Larsen T."/>
            <person name="Kemen A.C."/>
            <person name="Balmuth A.L."/>
            <person name="Robert-Seilaniantz A."/>
            <person name="Bailey K."/>
            <person name="Holub E."/>
            <person name="Studholme D.J."/>
            <person name="Maclean D."/>
            <person name="Jones J.D."/>
        </authorList>
    </citation>
    <scope>NUCLEOTIDE SEQUENCE</scope>
</reference>
<name>F0WFL4_9STRA</name>
<dbReference type="GO" id="GO:0016020">
    <property type="term" value="C:membrane"/>
    <property type="evidence" value="ECO:0007669"/>
    <property type="project" value="TreeGrafter"/>
</dbReference>
<dbReference type="PROSITE" id="PS51456">
    <property type="entry name" value="MYOSIN_MOTOR"/>
    <property type="match status" value="1"/>
</dbReference>
<dbReference type="Gene3D" id="1.20.5.4820">
    <property type="match status" value="1"/>
</dbReference>
<dbReference type="PANTHER" id="PTHR13140:SF706">
    <property type="entry name" value="DILUTE CLASS UNCONVENTIONAL MYOSIN, ISOFORM C"/>
    <property type="match status" value="1"/>
</dbReference>
<evidence type="ECO:0000256" key="7">
    <source>
        <dbReference type="SAM" id="Coils"/>
    </source>
</evidence>
<dbReference type="GO" id="GO:0005524">
    <property type="term" value="F:ATP binding"/>
    <property type="evidence" value="ECO:0007669"/>
    <property type="project" value="UniProtKB-UniRule"/>
</dbReference>
<keyword evidence="7" id="KW-0175">Coiled coil</keyword>
<dbReference type="HOGENOM" id="CLU_000192_7_2_1"/>